<dbReference type="Proteomes" id="UP000657918">
    <property type="component" value="Unassembled WGS sequence"/>
</dbReference>
<proteinExistence type="predicted"/>
<comment type="caution">
    <text evidence="1">The sequence shown here is derived from an EMBL/GenBank/DDBJ whole genome shotgun (WGS) entry which is preliminary data.</text>
</comment>
<evidence type="ECO:0000313" key="2">
    <source>
        <dbReference type="Proteomes" id="UP000657918"/>
    </source>
</evidence>
<organism evidence="1 2">
    <name type="scientific">Salix dunnii</name>
    <dbReference type="NCBI Taxonomy" id="1413687"/>
    <lineage>
        <taxon>Eukaryota</taxon>
        <taxon>Viridiplantae</taxon>
        <taxon>Streptophyta</taxon>
        <taxon>Embryophyta</taxon>
        <taxon>Tracheophyta</taxon>
        <taxon>Spermatophyta</taxon>
        <taxon>Magnoliopsida</taxon>
        <taxon>eudicotyledons</taxon>
        <taxon>Gunneridae</taxon>
        <taxon>Pentapetalae</taxon>
        <taxon>rosids</taxon>
        <taxon>fabids</taxon>
        <taxon>Malpighiales</taxon>
        <taxon>Salicaceae</taxon>
        <taxon>Saliceae</taxon>
        <taxon>Salix</taxon>
    </lineage>
</organism>
<evidence type="ECO:0000313" key="1">
    <source>
        <dbReference type="EMBL" id="KAF9680268.1"/>
    </source>
</evidence>
<name>A0A835K1S7_9ROSI</name>
<protein>
    <submittedName>
        <fullName evidence="1">Uncharacterized protein</fullName>
    </submittedName>
</protein>
<gene>
    <name evidence="1" type="ORF">SADUNF_Sadunf06G0103600</name>
</gene>
<reference evidence="1 2" key="1">
    <citation type="submission" date="2020-10" db="EMBL/GenBank/DDBJ databases">
        <title>Plant Genome Project.</title>
        <authorList>
            <person name="Zhang R.-G."/>
        </authorList>
    </citation>
    <scope>NUCLEOTIDE SEQUENCE [LARGE SCALE GENOMIC DNA]</scope>
    <source>
        <strain evidence="1">FAFU-HL-1</strain>
        <tissue evidence="1">Leaf</tissue>
    </source>
</reference>
<dbReference type="EMBL" id="JADGMS010000006">
    <property type="protein sequence ID" value="KAF9680268.1"/>
    <property type="molecule type" value="Genomic_DNA"/>
</dbReference>
<dbReference type="AlphaFoldDB" id="A0A835K1S7"/>
<accession>A0A835K1S7</accession>
<keyword evidence="2" id="KW-1185">Reference proteome</keyword>
<sequence>MNMISIELFHSRECKKDRKRILQLERELVGSVEVDQGSLVGSRLVIILVSDLIGLLQSPAQGSRGSIFGSIRVEVKQPEFHSIMGLLPYLFNPNL</sequence>